<proteinExistence type="predicted"/>
<keyword evidence="3" id="KW-0808">Transferase</keyword>
<evidence type="ECO:0000259" key="2">
    <source>
        <dbReference type="Pfam" id="PF13477"/>
    </source>
</evidence>
<feature type="domain" description="Glycosyltransferase subfamily 4-like N-terminal" evidence="2">
    <location>
        <begin position="22"/>
        <end position="150"/>
    </location>
</feature>
<dbReference type="Proteomes" id="UP000193061">
    <property type="component" value="Unassembled WGS sequence"/>
</dbReference>
<reference evidence="3 4" key="1">
    <citation type="submission" date="2017-03" db="EMBL/GenBank/DDBJ databases">
        <authorList>
            <person name="Afonso C.L."/>
            <person name="Miller P.J."/>
            <person name="Scott M.A."/>
            <person name="Spackman E."/>
            <person name="Goraichik I."/>
            <person name="Dimitrov K.M."/>
            <person name="Suarez D.L."/>
            <person name="Swayne D.E."/>
        </authorList>
    </citation>
    <scope>NUCLEOTIDE SEQUENCE [LARGE SCALE GENOMIC DNA]</scope>
    <source>
        <strain evidence="3 4">CECT 7450</strain>
    </source>
</reference>
<dbReference type="Pfam" id="PF13477">
    <property type="entry name" value="Glyco_trans_4_2"/>
    <property type="match status" value="1"/>
</dbReference>
<dbReference type="Pfam" id="PF00534">
    <property type="entry name" value="Glycos_transf_1"/>
    <property type="match status" value="1"/>
</dbReference>
<dbReference type="CDD" id="cd03808">
    <property type="entry name" value="GT4_CapM-like"/>
    <property type="match status" value="1"/>
</dbReference>
<dbReference type="PANTHER" id="PTHR12526">
    <property type="entry name" value="GLYCOSYLTRANSFERASE"/>
    <property type="match status" value="1"/>
</dbReference>
<dbReference type="RefSeq" id="WP_200812971.1">
    <property type="nucleotide sequence ID" value="NZ_FWFX01000010.1"/>
</dbReference>
<evidence type="ECO:0000259" key="1">
    <source>
        <dbReference type="Pfam" id="PF00534"/>
    </source>
</evidence>
<evidence type="ECO:0000313" key="3">
    <source>
        <dbReference type="EMBL" id="SLN59038.1"/>
    </source>
</evidence>
<organism evidence="3 4">
    <name type="scientific">Roseovarius albus</name>
    <dbReference type="NCBI Taxonomy" id="1247867"/>
    <lineage>
        <taxon>Bacteria</taxon>
        <taxon>Pseudomonadati</taxon>
        <taxon>Pseudomonadota</taxon>
        <taxon>Alphaproteobacteria</taxon>
        <taxon>Rhodobacterales</taxon>
        <taxon>Roseobacteraceae</taxon>
        <taxon>Roseovarius</taxon>
    </lineage>
</organism>
<protein>
    <submittedName>
        <fullName evidence="3">N, N'-diacetylbacillosaminyl-diphospho-undecaprenol alpha-1,3-N-acetylgalactosaminyltransferase</fullName>
        <ecNumber evidence="3">2.4.1.290</ecNumber>
    </submittedName>
</protein>
<keyword evidence="3" id="KW-0328">Glycosyltransferase</keyword>
<dbReference type="EC" id="2.4.1.290" evidence="3"/>
<name>A0A1X6ZTB0_9RHOB</name>
<dbReference type="Gene3D" id="3.40.50.2000">
    <property type="entry name" value="Glycogen Phosphorylase B"/>
    <property type="match status" value="2"/>
</dbReference>
<gene>
    <name evidence="3" type="primary">pglA</name>
    <name evidence="3" type="ORF">ROA7450_03045</name>
</gene>
<evidence type="ECO:0000313" key="4">
    <source>
        <dbReference type="Proteomes" id="UP000193061"/>
    </source>
</evidence>
<keyword evidence="4" id="KW-1185">Reference proteome</keyword>
<accession>A0A1X6ZTB0</accession>
<dbReference type="SUPFAM" id="SSF53756">
    <property type="entry name" value="UDP-Glycosyltransferase/glycogen phosphorylase"/>
    <property type="match status" value="1"/>
</dbReference>
<sequence>MTQKPRHVAIGYNTSHYVWMLRANLVRAFIAAGHRVTIIAPRDKYTPKLEAMGAHHVHVPMLMNRNPFSDLQLMYRLKAALRQVQPDIYLGYTAKPNIYGSMAAHSLNIPVVNNIAGLGVGFAEAGMMARIMKVLYRLSLRKSALVFFQNTDDVTLFRDHNILTNQANIDVLPGSGVDLTSFQSTSANPDTGNAPLFLFIARLLWAKGVAEFVDAAHMTRKHFPNTQFEMMGSIDNNNPAAVPRSQVDTWNKEGVVRHLGFVEDVRGKMAEADCVVLPSYYREGTPRSLLEAGAMARPIITTDSVGCRDTVDDGISGFICTPRSAEDLADKMIRFCEMSFDERAAMGQAGRAKMVNTFDETIVIDKYLEAISTLSRA</sequence>
<dbReference type="EMBL" id="FWFX01000010">
    <property type="protein sequence ID" value="SLN59038.1"/>
    <property type="molecule type" value="Genomic_DNA"/>
</dbReference>
<dbReference type="InterPro" id="IPR001296">
    <property type="entry name" value="Glyco_trans_1"/>
</dbReference>
<dbReference type="GO" id="GO:0102335">
    <property type="term" value="F:N,N'-diacetylbacillosaminyl-diphospho-undecaprenol alpha-1,3-N-acetylgalactosaminyltransferase activity"/>
    <property type="evidence" value="ECO:0007669"/>
    <property type="project" value="UniProtKB-EC"/>
</dbReference>
<dbReference type="AlphaFoldDB" id="A0A1X6ZTB0"/>
<dbReference type="InterPro" id="IPR028098">
    <property type="entry name" value="Glyco_trans_4-like_N"/>
</dbReference>
<dbReference type="PANTHER" id="PTHR12526:SF638">
    <property type="entry name" value="SPORE COAT PROTEIN SA"/>
    <property type="match status" value="1"/>
</dbReference>
<feature type="domain" description="Glycosyl transferase family 1" evidence="1">
    <location>
        <begin position="192"/>
        <end position="352"/>
    </location>
</feature>